<gene>
    <name evidence="5" type="ORF">H6H00_30410</name>
</gene>
<evidence type="ECO:0000313" key="5">
    <source>
        <dbReference type="EMBL" id="QNG52299.1"/>
    </source>
</evidence>
<evidence type="ECO:0000259" key="4">
    <source>
        <dbReference type="Pfam" id="PF11611"/>
    </source>
</evidence>
<feature type="region of interest" description="Disordered" evidence="2">
    <location>
        <begin position="66"/>
        <end position="87"/>
    </location>
</feature>
<dbReference type="EMBL" id="CP060131">
    <property type="protein sequence ID" value="QNG52299.1"/>
    <property type="molecule type" value="Genomic_DNA"/>
</dbReference>
<organism evidence="5 6">
    <name type="scientific">Pseudonocardia petroleophila</name>
    <dbReference type="NCBI Taxonomy" id="37331"/>
    <lineage>
        <taxon>Bacteria</taxon>
        <taxon>Bacillati</taxon>
        <taxon>Actinomycetota</taxon>
        <taxon>Actinomycetes</taxon>
        <taxon>Pseudonocardiales</taxon>
        <taxon>Pseudonocardiaceae</taxon>
        <taxon>Pseudonocardia</taxon>
    </lineage>
</organism>
<reference evidence="5 6" key="1">
    <citation type="submission" date="2020-08" db="EMBL/GenBank/DDBJ databases">
        <authorList>
            <person name="Mo P."/>
        </authorList>
    </citation>
    <scope>NUCLEOTIDE SEQUENCE [LARGE SCALE GENOMIC DNA]</scope>
    <source>
        <strain evidence="5 6">CGMCC 4.1532</strain>
    </source>
</reference>
<feature type="transmembrane region" description="Helical" evidence="3">
    <location>
        <begin position="42"/>
        <end position="62"/>
    </location>
</feature>
<dbReference type="Gene3D" id="2.60.40.1240">
    <property type="match status" value="1"/>
</dbReference>
<evidence type="ECO:0000256" key="1">
    <source>
        <dbReference type="ARBA" id="ARBA00022729"/>
    </source>
</evidence>
<accession>A0A7G7MHN8</accession>
<dbReference type="RefSeq" id="WP_185719049.1">
    <property type="nucleotide sequence ID" value="NZ_BAAAWI010000001.1"/>
</dbReference>
<dbReference type="KEGG" id="ppel:H6H00_30410"/>
<evidence type="ECO:0000256" key="2">
    <source>
        <dbReference type="SAM" id="MobiDB-lite"/>
    </source>
</evidence>
<evidence type="ECO:0000256" key="3">
    <source>
        <dbReference type="SAM" id="Phobius"/>
    </source>
</evidence>
<evidence type="ECO:0000313" key="6">
    <source>
        <dbReference type="Proteomes" id="UP000515728"/>
    </source>
</evidence>
<keyword evidence="6" id="KW-1185">Reference proteome</keyword>
<dbReference type="InterPro" id="IPR029051">
    <property type="entry name" value="DUF4352"/>
</dbReference>
<dbReference type="AlphaFoldDB" id="A0A7G7MHN8"/>
<keyword evidence="3" id="KW-0812">Transmembrane</keyword>
<proteinExistence type="predicted"/>
<dbReference type="InterPro" id="IPR029050">
    <property type="entry name" value="Immunoprotect_excell_Ig-like"/>
</dbReference>
<keyword evidence="1" id="KW-0732">Signal</keyword>
<protein>
    <submittedName>
        <fullName evidence="5">DUF4352 domain-containing protein</fullName>
    </submittedName>
</protein>
<feature type="domain" description="DUF4352" evidence="4">
    <location>
        <begin position="126"/>
        <end position="205"/>
    </location>
</feature>
<sequence>MSQPRGPEPQPGYGSPREARAQASAEKAYRKAQRPWYKKKRFIVPLATILLIVIISVANGGGGGSTTTPGGNAAAQDPSAPPAFPGATADDLVAEAGATVESDGLSLSATALTEGGSTLGETLCTSVIYNNGGDGAAPFSLIDWKLQDPNGTILNTGFTGSTNLLSSGEIAPGGTASGDVCFDAPQGSPSGQYVVLFDPTFRFSSERIAWLNAL</sequence>
<dbReference type="Proteomes" id="UP000515728">
    <property type="component" value="Chromosome"/>
</dbReference>
<keyword evidence="3" id="KW-1133">Transmembrane helix</keyword>
<dbReference type="Pfam" id="PF11611">
    <property type="entry name" value="DUF4352"/>
    <property type="match status" value="1"/>
</dbReference>
<keyword evidence="3" id="KW-0472">Membrane</keyword>
<name>A0A7G7MHN8_9PSEU</name>
<feature type="compositionally biased region" description="Pro residues" evidence="2">
    <location>
        <begin position="1"/>
        <end position="10"/>
    </location>
</feature>
<feature type="region of interest" description="Disordered" evidence="2">
    <location>
        <begin position="1"/>
        <end position="30"/>
    </location>
</feature>